<feature type="compositionally biased region" description="Polar residues" evidence="1">
    <location>
        <begin position="27"/>
        <end position="42"/>
    </location>
</feature>
<keyword evidence="2" id="KW-0812">Transmembrane</keyword>
<feature type="compositionally biased region" description="Basic residues" evidence="1">
    <location>
        <begin position="1"/>
        <end position="13"/>
    </location>
</feature>
<feature type="transmembrane region" description="Helical" evidence="2">
    <location>
        <begin position="162"/>
        <end position="183"/>
    </location>
</feature>
<dbReference type="EMBL" id="KF900676">
    <property type="protein sequence ID" value="AIF03305.1"/>
    <property type="molecule type" value="Genomic_DNA"/>
</dbReference>
<protein>
    <submittedName>
        <fullName evidence="3">Uncharacterized protein</fullName>
    </submittedName>
</protein>
<evidence type="ECO:0000256" key="2">
    <source>
        <dbReference type="SAM" id="Phobius"/>
    </source>
</evidence>
<feature type="region of interest" description="Disordered" evidence="1">
    <location>
        <begin position="1"/>
        <end position="42"/>
    </location>
</feature>
<feature type="region of interest" description="Disordered" evidence="1">
    <location>
        <begin position="67"/>
        <end position="86"/>
    </location>
</feature>
<keyword evidence="2" id="KW-0472">Membrane</keyword>
<proteinExistence type="predicted"/>
<accession>A0A075GJA8</accession>
<evidence type="ECO:0000313" key="3">
    <source>
        <dbReference type="EMBL" id="AIF03305.1"/>
    </source>
</evidence>
<reference evidence="3" key="1">
    <citation type="journal article" date="2014" name="Genome Biol. Evol.">
        <title>Pangenome evidence for extensive interdomain horizontal transfer affecting lineage core and shell genes in uncultured planktonic thaumarchaeota and euryarchaeota.</title>
        <authorList>
            <person name="Deschamps P."/>
            <person name="Zivanovic Y."/>
            <person name="Moreira D."/>
            <person name="Rodriguez-Valera F."/>
            <person name="Lopez-Garcia P."/>
        </authorList>
    </citation>
    <scope>NUCLEOTIDE SEQUENCE</scope>
</reference>
<name>A0A075GJA8_9ARCH</name>
<sequence>MTKWSRVRRRKERRKAEAEERRKAEELQSTEPQIEDLNTQQEKITENVQHSEKRFLKRFSILKKPAQQEKSSENIQQTRENVEQENTQTFKQKPILSQIPRYVYLVAFFALLSGVFYPFITPNPAEQNLDNVLKGTAILFLGLTGAILVYKGATSDKNRAAVVSLGLVLIAVSLALIFTIAGMPE</sequence>
<evidence type="ECO:0000256" key="1">
    <source>
        <dbReference type="SAM" id="MobiDB-lite"/>
    </source>
</evidence>
<organism evidence="3">
    <name type="scientific">uncultured marine thaumarchaeote KM3_163_G06</name>
    <dbReference type="NCBI Taxonomy" id="1456034"/>
    <lineage>
        <taxon>Archaea</taxon>
        <taxon>Nitrososphaerota</taxon>
        <taxon>environmental samples</taxon>
    </lineage>
</organism>
<feature type="transmembrane region" description="Helical" evidence="2">
    <location>
        <begin position="132"/>
        <end position="150"/>
    </location>
</feature>
<dbReference type="Gene3D" id="1.10.357.10">
    <property type="entry name" value="Tetracycline Repressor, domain 2"/>
    <property type="match status" value="1"/>
</dbReference>
<keyword evidence="2" id="KW-1133">Transmembrane helix</keyword>
<feature type="compositionally biased region" description="Polar residues" evidence="1">
    <location>
        <begin position="73"/>
        <end position="86"/>
    </location>
</feature>
<dbReference type="AlphaFoldDB" id="A0A075GJA8"/>
<feature type="compositionally biased region" description="Basic and acidic residues" evidence="1">
    <location>
        <begin position="14"/>
        <end position="26"/>
    </location>
</feature>
<feature type="transmembrane region" description="Helical" evidence="2">
    <location>
        <begin position="102"/>
        <end position="120"/>
    </location>
</feature>